<dbReference type="Proteomes" id="UP000631114">
    <property type="component" value="Unassembled WGS sequence"/>
</dbReference>
<accession>A0A835HDX7</accession>
<keyword evidence="1" id="KW-0540">Nuclease</keyword>
<dbReference type="AlphaFoldDB" id="A0A835HDX7"/>
<evidence type="ECO:0000256" key="2">
    <source>
        <dbReference type="ARBA" id="ARBA00022801"/>
    </source>
</evidence>
<feature type="domain" description="3'-5' exonuclease" evidence="3">
    <location>
        <begin position="42"/>
        <end position="200"/>
    </location>
</feature>
<keyword evidence="2" id="KW-0378">Hydrolase</keyword>
<dbReference type="InterPro" id="IPR002562">
    <property type="entry name" value="3'-5'_exonuclease_dom"/>
</dbReference>
<dbReference type="Gene3D" id="3.30.420.10">
    <property type="entry name" value="Ribonuclease H-like superfamily/Ribonuclease H"/>
    <property type="match status" value="1"/>
</dbReference>
<dbReference type="FunFam" id="3.30.420.10:FF:000054">
    <property type="entry name" value="Werner Syndrome-like exonuclease"/>
    <property type="match status" value="1"/>
</dbReference>
<reference evidence="4 5" key="1">
    <citation type="submission" date="2020-10" db="EMBL/GenBank/DDBJ databases">
        <title>The Coptis chinensis genome and diversification of protoberbering-type alkaloids.</title>
        <authorList>
            <person name="Wang B."/>
            <person name="Shu S."/>
            <person name="Song C."/>
            <person name="Liu Y."/>
        </authorList>
    </citation>
    <scope>NUCLEOTIDE SEQUENCE [LARGE SCALE GENOMIC DNA]</scope>
    <source>
        <strain evidence="4">HL-2020</strain>
        <tissue evidence="4">Leaf</tissue>
    </source>
</reference>
<dbReference type="Pfam" id="PF01612">
    <property type="entry name" value="DNA_pol_A_exo1"/>
    <property type="match status" value="1"/>
</dbReference>
<keyword evidence="5" id="KW-1185">Reference proteome</keyword>
<evidence type="ECO:0000259" key="3">
    <source>
        <dbReference type="Pfam" id="PF01612"/>
    </source>
</evidence>
<dbReference type="GO" id="GO:0005634">
    <property type="term" value="C:nucleus"/>
    <property type="evidence" value="ECO:0007669"/>
    <property type="project" value="TreeGrafter"/>
</dbReference>
<dbReference type="GO" id="GO:0003676">
    <property type="term" value="F:nucleic acid binding"/>
    <property type="evidence" value="ECO:0007669"/>
    <property type="project" value="InterPro"/>
</dbReference>
<dbReference type="GO" id="GO:0005737">
    <property type="term" value="C:cytoplasm"/>
    <property type="evidence" value="ECO:0007669"/>
    <property type="project" value="TreeGrafter"/>
</dbReference>
<gene>
    <name evidence="4" type="ORF">IFM89_012223</name>
</gene>
<dbReference type="PANTHER" id="PTHR13620">
    <property type="entry name" value="3-5 EXONUCLEASE"/>
    <property type="match status" value="1"/>
</dbReference>
<dbReference type="CDD" id="cd06141">
    <property type="entry name" value="WRN_exo"/>
    <property type="match status" value="1"/>
</dbReference>
<dbReference type="PANTHER" id="PTHR13620:SF121">
    <property type="entry name" value="EMB|CAB82946.1-RELATED"/>
    <property type="match status" value="1"/>
</dbReference>
<dbReference type="OrthoDB" id="446462at2759"/>
<comment type="caution">
    <text evidence="4">The sequence shown here is derived from an EMBL/GenBank/DDBJ whole genome shotgun (WGS) entry which is preliminary data.</text>
</comment>
<dbReference type="GO" id="GO:0006139">
    <property type="term" value="P:nucleobase-containing compound metabolic process"/>
    <property type="evidence" value="ECO:0007669"/>
    <property type="project" value="InterPro"/>
</dbReference>
<dbReference type="InterPro" id="IPR051132">
    <property type="entry name" value="3-5_Exonuclease_domain"/>
</dbReference>
<organism evidence="4 5">
    <name type="scientific">Coptis chinensis</name>
    <dbReference type="NCBI Taxonomy" id="261450"/>
    <lineage>
        <taxon>Eukaryota</taxon>
        <taxon>Viridiplantae</taxon>
        <taxon>Streptophyta</taxon>
        <taxon>Embryophyta</taxon>
        <taxon>Tracheophyta</taxon>
        <taxon>Spermatophyta</taxon>
        <taxon>Magnoliopsida</taxon>
        <taxon>Ranunculales</taxon>
        <taxon>Ranunculaceae</taxon>
        <taxon>Coptidoideae</taxon>
        <taxon>Coptis</taxon>
    </lineage>
</organism>
<dbReference type="InterPro" id="IPR012337">
    <property type="entry name" value="RNaseH-like_sf"/>
</dbReference>
<dbReference type="GO" id="GO:0008408">
    <property type="term" value="F:3'-5' exonuclease activity"/>
    <property type="evidence" value="ECO:0007669"/>
    <property type="project" value="InterPro"/>
</dbReference>
<dbReference type="SUPFAM" id="SSF53098">
    <property type="entry name" value="Ribonuclease H-like"/>
    <property type="match status" value="1"/>
</dbReference>
<proteinExistence type="predicted"/>
<protein>
    <recommendedName>
        <fullName evidence="3">3'-5' exonuclease domain-containing protein</fullName>
    </recommendedName>
</protein>
<evidence type="ECO:0000256" key="1">
    <source>
        <dbReference type="ARBA" id="ARBA00022722"/>
    </source>
</evidence>
<evidence type="ECO:0000313" key="5">
    <source>
        <dbReference type="Proteomes" id="UP000631114"/>
    </source>
</evidence>
<evidence type="ECO:0000313" key="4">
    <source>
        <dbReference type="EMBL" id="KAF9596492.1"/>
    </source>
</evidence>
<name>A0A835HDX7_9MAGN</name>
<sequence length="203" mass="23373">MAMICTNSDTQYIVYFSGKTIETTVTDKASVAQDWIRDIVSIHQHKTQVIVGLDIEWRPHPIRDLSNKSATLQLCIDDKCLILQLFYMDEIPNLLKDFLGDSKFKFVGIEVGDDVQKLRNEYGLICSSHLDIRELAKTRYPGRFRRPGLKDLALEISGLRMMKPKHVCLSNWESRILDLNQIEYACIDAYASYKIAQDLLSRN</sequence>
<dbReference type="EMBL" id="JADFTS010000007">
    <property type="protein sequence ID" value="KAF9596492.1"/>
    <property type="molecule type" value="Genomic_DNA"/>
</dbReference>
<dbReference type="InterPro" id="IPR036397">
    <property type="entry name" value="RNaseH_sf"/>
</dbReference>